<proteinExistence type="predicted"/>
<accession>A0ABN1GP74</accession>
<evidence type="ECO:0008006" key="3">
    <source>
        <dbReference type="Google" id="ProtNLM"/>
    </source>
</evidence>
<keyword evidence="2" id="KW-1185">Reference proteome</keyword>
<evidence type="ECO:0000313" key="1">
    <source>
        <dbReference type="EMBL" id="GAA0615610.1"/>
    </source>
</evidence>
<sequence>MDIVVETKLKKQDAMIIVHIEPQSSTQRDFHERMYLYFSLLYNKYRKPIVPIAVYTYEENREQREFNMTFPFHHVLTFNFLTVHLRKKNWREYIKSNNPVAAALLSKMGYSESERIQVKKEFLRMLAKMELDPARQRLIYGFFERYLHLDDREEEELMEEIKKMDDAEKIWELPISYEEKGRKEKAESIAKKMLKEGLSVDLISRTTGLEPGEIKRMDD</sequence>
<dbReference type="EMBL" id="BAAADS010000026">
    <property type="protein sequence ID" value="GAA0615610.1"/>
    <property type="molecule type" value="Genomic_DNA"/>
</dbReference>
<name>A0ABN1GP74_9BACI</name>
<protein>
    <recommendedName>
        <fullName evidence="3">Transposase</fullName>
    </recommendedName>
</protein>
<comment type="caution">
    <text evidence="1">The sequence shown here is derived from an EMBL/GenBank/DDBJ whole genome shotgun (WGS) entry which is preliminary data.</text>
</comment>
<gene>
    <name evidence="1" type="ORF">GCM10009001_36060</name>
</gene>
<dbReference type="PANTHER" id="PTHR35586:SF1">
    <property type="entry name" value="SLL1691 PROTEIN"/>
    <property type="match status" value="1"/>
</dbReference>
<reference evidence="1 2" key="1">
    <citation type="journal article" date="2019" name="Int. J. Syst. Evol. Microbiol.">
        <title>The Global Catalogue of Microorganisms (GCM) 10K type strain sequencing project: providing services to taxonomists for standard genome sequencing and annotation.</title>
        <authorList>
            <consortium name="The Broad Institute Genomics Platform"/>
            <consortium name="The Broad Institute Genome Sequencing Center for Infectious Disease"/>
            <person name="Wu L."/>
            <person name="Ma J."/>
        </authorList>
    </citation>
    <scope>NUCLEOTIDE SEQUENCE [LARGE SCALE GENOMIC DNA]</scope>
    <source>
        <strain evidence="1 2">JCM 15395</strain>
    </source>
</reference>
<organism evidence="1 2">
    <name type="scientific">Virgibacillus siamensis</name>
    <dbReference type="NCBI Taxonomy" id="480071"/>
    <lineage>
        <taxon>Bacteria</taxon>
        <taxon>Bacillati</taxon>
        <taxon>Bacillota</taxon>
        <taxon>Bacilli</taxon>
        <taxon>Bacillales</taxon>
        <taxon>Bacillaceae</taxon>
        <taxon>Virgibacillus</taxon>
    </lineage>
</organism>
<dbReference type="Proteomes" id="UP001500866">
    <property type="component" value="Unassembled WGS sequence"/>
</dbReference>
<evidence type="ECO:0000313" key="2">
    <source>
        <dbReference type="Proteomes" id="UP001500866"/>
    </source>
</evidence>
<dbReference type="PANTHER" id="PTHR35586">
    <property type="entry name" value="SLL1691 PROTEIN"/>
    <property type="match status" value="1"/>
</dbReference>